<dbReference type="Pfam" id="PF00892">
    <property type="entry name" value="EamA"/>
    <property type="match status" value="1"/>
</dbReference>
<feature type="transmembrane region" description="Helical" evidence="6">
    <location>
        <begin position="187"/>
        <end position="209"/>
    </location>
</feature>
<feature type="transmembrane region" description="Helical" evidence="6">
    <location>
        <begin position="49"/>
        <end position="71"/>
    </location>
</feature>
<dbReference type="AlphaFoldDB" id="A0A9X1NBB0"/>
<dbReference type="PANTHER" id="PTHR32322:SF2">
    <property type="entry name" value="EAMA DOMAIN-CONTAINING PROTEIN"/>
    <property type="match status" value="1"/>
</dbReference>
<evidence type="ECO:0000256" key="5">
    <source>
        <dbReference type="ARBA" id="ARBA00023136"/>
    </source>
</evidence>
<feature type="transmembrane region" description="Helical" evidence="6">
    <location>
        <begin position="247"/>
        <end position="267"/>
    </location>
</feature>
<feature type="domain" description="EamA" evidence="7">
    <location>
        <begin position="157"/>
        <end position="289"/>
    </location>
</feature>
<sequence length="308" mass="31712">MTTVEDLIEPRRAERDGFHGSLPISIATMLFSGTSSQVGAAVGAQAFGAIGPAGVVGVRQLVAAAVLLPIARPPMHRFTWRQWWPTLALGVVFAVMNLGLYTAIDRIGLGLAVTLEFLGPLSVALARSRTRLDAACAVLAGAGVVVLVAPGPSSDWLGIGAGLLGALCWAAYILLNAEVGARLPGLQAPAAASTVAVILYLPVLITLAVNEKFTLAAFAVAAAAGLGSSAVPYACDLMMLRRVPAQFFGVFMSVQPVLASVVGIVLLGELLGAREWAGVVMVIAANAITTTRSYTRARNAQAGTGISR</sequence>
<name>A0A9X1NBB0_9ACTN</name>
<dbReference type="RefSeq" id="WP_231439059.1">
    <property type="nucleotide sequence ID" value="NZ_JAJOMB010000002.1"/>
</dbReference>
<feature type="transmembrane region" description="Helical" evidence="6">
    <location>
        <begin position="107"/>
        <end position="125"/>
    </location>
</feature>
<dbReference type="InterPro" id="IPR000620">
    <property type="entry name" value="EamA_dom"/>
</dbReference>
<organism evidence="8 9">
    <name type="scientific">Kineosporia babensis</name>
    <dbReference type="NCBI Taxonomy" id="499548"/>
    <lineage>
        <taxon>Bacteria</taxon>
        <taxon>Bacillati</taxon>
        <taxon>Actinomycetota</taxon>
        <taxon>Actinomycetes</taxon>
        <taxon>Kineosporiales</taxon>
        <taxon>Kineosporiaceae</taxon>
        <taxon>Kineosporia</taxon>
    </lineage>
</organism>
<dbReference type="GO" id="GO:0016020">
    <property type="term" value="C:membrane"/>
    <property type="evidence" value="ECO:0007669"/>
    <property type="project" value="UniProtKB-SubCell"/>
</dbReference>
<feature type="transmembrane region" description="Helical" evidence="6">
    <location>
        <begin position="21"/>
        <end position="43"/>
    </location>
</feature>
<keyword evidence="5 6" id="KW-0472">Membrane</keyword>
<evidence type="ECO:0000256" key="2">
    <source>
        <dbReference type="ARBA" id="ARBA00007362"/>
    </source>
</evidence>
<dbReference type="SUPFAM" id="SSF103481">
    <property type="entry name" value="Multidrug resistance efflux transporter EmrE"/>
    <property type="match status" value="2"/>
</dbReference>
<dbReference type="InterPro" id="IPR050638">
    <property type="entry name" value="AA-Vitamin_Transporters"/>
</dbReference>
<feature type="transmembrane region" description="Helical" evidence="6">
    <location>
        <begin position="83"/>
        <end position="101"/>
    </location>
</feature>
<proteinExistence type="inferred from homology"/>
<comment type="subcellular location">
    <subcellularLocation>
        <location evidence="1">Membrane</location>
        <topology evidence="1">Multi-pass membrane protein</topology>
    </subcellularLocation>
</comment>
<protein>
    <submittedName>
        <fullName evidence="8">EamA family transporter</fullName>
    </submittedName>
</protein>
<feature type="transmembrane region" description="Helical" evidence="6">
    <location>
        <begin position="273"/>
        <end position="289"/>
    </location>
</feature>
<evidence type="ECO:0000256" key="1">
    <source>
        <dbReference type="ARBA" id="ARBA00004141"/>
    </source>
</evidence>
<feature type="transmembrane region" description="Helical" evidence="6">
    <location>
        <begin position="156"/>
        <end position="175"/>
    </location>
</feature>
<evidence type="ECO:0000313" key="8">
    <source>
        <dbReference type="EMBL" id="MCD5310131.1"/>
    </source>
</evidence>
<evidence type="ECO:0000256" key="3">
    <source>
        <dbReference type="ARBA" id="ARBA00022692"/>
    </source>
</evidence>
<dbReference type="InterPro" id="IPR037185">
    <property type="entry name" value="EmrE-like"/>
</dbReference>
<comment type="similarity">
    <text evidence="2">Belongs to the EamA transporter family.</text>
</comment>
<gene>
    <name evidence="8" type="ORF">LR394_04435</name>
</gene>
<accession>A0A9X1NBB0</accession>
<comment type="caution">
    <text evidence="8">The sequence shown here is derived from an EMBL/GenBank/DDBJ whole genome shotgun (WGS) entry which is preliminary data.</text>
</comment>
<dbReference type="EMBL" id="JAJOMB010000002">
    <property type="protein sequence ID" value="MCD5310131.1"/>
    <property type="molecule type" value="Genomic_DNA"/>
</dbReference>
<dbReference type="Proteomes" id="UP001138997">
    <property type="component" value="Unassembled WGS sequence"/>
</dbReference>
<evidence type="ECO:0000313" key="9">
    <source>
        <dbReference type="Proteomes" id="UP001138997"/>
    </source>
</evidence>
<reference evidence="8" key="1">
    <citation type="submission" date="2021-11" db="EMBL/GenBank/DDBJ databases">
        <title>Streptomyces corallinus and Kineosporia corallina sp. nov., two new coral-derived marine actinobacteria.</title>
        <authorList>
            <person name="Buangrab K."/>
            <person name="Sutthacheep M."/>
            <person name="Yeemin T."/>
            <person name="Harunari E."/>
            <person name="Igarashi Y."/>
            <person name="Sripreechasak P."/>
            <person name="Kanchanasin P."/>
            <person name="Tanasupawat S."/>
            <person name="Phongsopitanun W."/>
        </authorList>
    </citation>
    <scope>NUCLEOTIDE SEQUENCE</scope>
    <source>
        <strain evidence="8">JCM 31032</strain>
    </source>
</reference>
<evidence type="ECO:0000259" key="7">
    <source>
        <dbReference type="Pfam" id="PF00892"/>
    </source>
</evidence>
<evidence type="ECO:0000256" key="6">
    <source>
        <dbReference type="SAM" id="Phobius"/>
    </source>
</evidence>
<keyword evidence="3 6" id="KW-0812">Transmembrane</keyword>
<dbReference type="PANTHER" id="PTHR32322">
    <property type="entry name" value="INNER MEMBRANE TRANSPORTER"/>
    <property type="match status" value="1"/>
</dbReference>
<keyword evidence="9" id="KW-1185">Reference proteome</keyword>
<keyword evidence="4 6" id="KW-1133">Transmembrane helix</keyword>
<feature type="transmembrane region" description="Helical" evidence="6">
    <location>
        <begin position="132"/>
        <end position="150"/>
    </location>
</feature>
<feature type="transmembrane region" description="Helical" evidence="6">
    <location>
        <begin position="215"/>
        <end position="235"/>
    </location>
</feature>
<evidence type="ECO:0000256" key="4">
    <source>
        <dbReference type="ARBA" id="ARBA00022989"/>
    </source>
</evidence>